<sequence length="497" mass="55051">MKAHLMFRDKDFNLLQPLPPNEHYLVHDLDLDTLLGAMAGGDEFLLKVSRVALLNGLTNPTEIAYRQSVLDDCSSHSEIVRQIYEIAVKALFDKHKMFWFTRQDSPTGMMAQSPQVIGMFMGYLKQLRKIVDEHGETFSSEGWTTLFRVLKEELSDDYFSVVDDNLNQLKFRDGTLISAKLTFGNTGMDYVLRDSRNTKQSLKERLGVGGRKSYSFDINSRDEAGMNALNVIMSKGMNSAANSLTQAADHLTNFFAMLRTELAFFVAALNLKEILSAKNEPTCNAVAKPWSPPLLNFIGLYDVCLSLRSQTSVIGNDANADDNSLVVITGANSGGKSTFLRSVGVALVMMRSGMFVPAKSFTASVCEGLFTHFVREEDSSMTSGKLDEELARMSEVVDAITPKCIVLLNESFSATNEREGSEIAYQVIRALIDSDVRTIVVTHLSELALRFYQNDASSALFLQAGRQGTAGRNFKLTPGEPLSTSYGEDVYNRIGGW</sequence>
<dbReference type="InterPro" id="IPR027417">
    <property type="entry name" value="P-loop_NTPase"/>
</dbReference>
<dbReference type="GO" id="GO:0030983">
    <property type="term" value="F:mismatched DNA binding"/>
    <property type="evidence" value="ECO:0007669"/>
    <property type="project" value="InterPro"/>
</dbReference>
<organism evidence="5 6">
    <name type="scientific">Acidithrix ferrooxidans</name>
    <dbReference type="NCBI Taxonomy" id="1280514"/>
    <lineage>
        <taxon>Bacteria</taxon>
        <taxon>Bacillati</taxon>
        <taxon>Actinomycetota</taxon>
        <taxon>Acidimicrobiia</taxon>
        <taxon>Acidimicrobiales</taxon>
        <taxon>Acidimicrobiaceae</taxon>
        <taxon>Acidithrix</taxon>
    </lineage>
</organism>
<dbReference type="Pfam" id="PF00488">
    <property type="entry name" value="MutS_V"/>
    <property type="match status" value="1"/>
</dbReference>
<keyword evidence="5" id="KW-0378">Hydrolase</keyword>
<dbReference type="EC" id="3.1.-.-" evidence="5"/>
<evidence type="ECO:0000313" key="6">
    <source>
        <dbReference type="Proteomes" id="UP000032360"/>
    </source>
</evidence>
<name>A0A0D8HPN6_9ACTN</name>
<keyword evidence="5" id="KW-0540">Nuclease</keyword>
<dbReference type="GO" id="GO:0140664">
    <property type="term" value="F:ATP-dependent DNA damage sensor activity"/>
    <property type="evidence" value="ECO:0007669"/>
    <property type="project" value="InterPro"/>
</dbReference>
<keyword evidence="5" id="KW-0255">Endonuclease</keyword>
<dbReference type="PANTHER" id="PTHR11361">
    <property type="entry name" value="DNA MISMATCH REPAIR PROTEIN MUTS FAMILY MEMBER"/>
    <property type="match status" value="1"/>
</dbReference>
<evidence type="ECO:0000259" key="4">
    <source>
        <dbReference type="SMART" id="SM00534"/>
    </source>
</evidence>
<evidence type="ECO:0000256" key="1">
    <source>
        <dbReference type="ARBA" id="ARBA00022741"/>
    </source>
</evidence>
<proteinExistence type="predicted"/>
<reference evidence="5 6" key="1">
    <citation type="submission" date="2015-01" db="EMBL/GenBank/DDBJ databases">
        <title>Draft genome of the acidophilic iron oxidizer Acidithrix ferrooxidans strain Py-F3.</title>
        <authorList>
            <person name="Poehlein A."/>
            <person name="Eisen S."/>
            <person name="Schloemann M."/>
            <person name="Johnson B.D."/>
            <person name="Daniel R."/>
            <person name="Muehling M."/>
        </authorList>
    </citation>
    <scope>NUCLEOTIDE SEQUENCE [LARGE SCALE GENOMIC DNA]</scope>
    <source>
        <strain evidence="5 6">Py-F3</strain>
    </source>
</reference>
<dbReference type="GO" id="GO:0005524">
    <property type="term" value="F:ATP binding"/>
    <property type="evidence" value="ECO:0007669"/>
    <property type="project" value="UniProtKB-KW"/>
</dbReference>
<dbReference type="Proteomes" id="UP000032360">
    <property type="component" value="Unassembled WGS sequence"/>
</dbReference>
<accession>A0A0D8HPN6</accession>
<dbReference type="SMART" id="SM00534">
    <property type="entry name" value="MUTSac"/>
    <property type="match status" value="1"/>
</dbReference>
<dbReference type="GO" id="GO:0005829">
    <property type="term" value="C:cytosol"/>
    <property type="evidence" value="ECO:0007669"/>
    <property type="project" value="TreeGrafter"/>
</dbReference>
<dbReference type="InterPro" id="IPR045076">
    <property type="entry name" value="MutS"/>
</dbReference>
<dbReference type="SUPFAM" id="SSF52540">
    <property type="entry name" value="P-loop containing nucleoside triphosphate hydrolases"/>
    <property type="match status" value="1"/>
</dbReference>
<dbReference type="AlphaFoldDB" id="A0A0D8HPN6"/>
<comment type="caution">
    <text evidence="5">The sequence shown here is derived from an EMBL/GenBank/DDBJ whole genome shotgun (WGS) entry which is preliminary data.</text>
</comment>
<dbReference type="Gene3D" id="3.40.50.300">
    <property type="entry name" value="P-loop containing nucleotide triphosphate hydrolases"/>
    <property type="match status" value="1"/>
</dbReference>
<keyword evidence="1" id="KW-0547">Nucleotide-binding</keyword>
<keyword evidence="6" id="KW-1185">Reference proteome</keyword>
<dbReference type="GO" id="GO:0016787">
    <property type="term" value="F:hydrolase activity"/>
    <property type="evidence" value="ECO:0007669"/>
    <property type="project" value="UniProtKB-KW"/>
</dbReference>
<protein>
    <submittedName>
        <fullName evidence="5">Endonuclease MutS2</fullName>
        <ecNumber evidence="5">3.1.-.-</ecNumber>
    </submittedName>
</protein>
<feature type="domain" description="DNA mismatch repair proteins mutS family" evidence="4">
    <location>
        <begin position="323"/>
        <end position="496"/>
    </location>
</feature>
<evidence type="ECO:0000256" key="3">
    <source>
        <dbReference type="ARBA" id="ARBA00023125"/>
    </source>
</evidence>
<dbReference type="STRING" id="1280514.AXFE_01280"/>
<keyword evidence="2" id="KW-0067">ATP-binding</keyword>
<evidence type="ECO:0000256" key="2">
    <source>
        <dbReference type="ARBA" id="ARBA00022840"/>
    </source>
</evidence>
<keyword evidence="3" id="KW-0238">DNA-binding</keyword>
<evidence type="ECO:0000313" key="5">
    <source>
        <dbReference type="EMBL" id="KJF19091.1"/>
    </source>
</evidence>
<dbReference type="InterPro" id="IPR000432">
    <property type="entry name" value="DNA_mismatch_repair_MutS_C"/>
</dbReference>
<dbReference type="PANTHER" id="PTHR11361:SF34">
    <property type="entry name" value="DNA MISMATCH REPAIR PROTEIN MSH1, MITOCHONDRIAL"/>
    <property type="match status" value="1"/>
</dbReference>
<dbReference type="PATRIC" id="fig|1280514.3.peg.179"/>
<dbReference type="OrthoDB" id="9808166at2"/>
<dbReference type="GO" id="GO:0004519">
    <property type="term" value="F:endonuclease activity"/>
    <property type="evidence" value="ECO:0007669"/>
    <property type="project" value="UniProtKB-KW"/>
</dbReference>
<dbReference type="EMBL" id="JXYS01000001">
    <property type="protein sequence ID" value="KJF19091.1"/>
    <property type="molecule type" value="Genomic_DNA"/>
</dbReference>
<gene>
    <name evidence="5" type="primary">mutS2</name>
    <name evidence="5" type="ORF">AXFE_01280</name>
</gene>
<dbReference type="GO" id="GO:0006298">
    <property type="term" value="P:mismatch repair"/>
    <property type="evidence" value="ECO:0007669"/>
    <property type="project" value="InterPro"/>
</dbReference>